<reference evidence="2 3" key="1">
    <citation type="submission" date="2020-08" db="EMBL/GenBank/DDBJ databases">
        <title>Sequencing the genomes of 1000 actinobacteria strains.</title>
        <authorList>
            <person name="Klenk H.-P."/>
        </authorList>
    </citation>
    <scope>NUCLEOTIDE SEQUENCE [LARGE SCALE GENOMIC DNA]</scope>
    <source>
        <strain evidence="2 3">DSM 102030</strain>
    </source>
</reference>
<dbReference type="RefSeq" id="WP_184576175.1">
    <property type="nucleotide sequence ID" value="NZ_JACHJT010000001.1"/>
</dbReference>
<keyword evidence="1" id="KW-1133">Transmembrane helix</keyword>
<dbReference type="Proteomes" id="UP000523007">
    <property type="component" value="Unassembled WGS sequence"/>
</dbReference>
<accession>A0A7W7RFM6</accession>
<organism evidence="2 3">
    <name type="scientific">Lipingzhangella halophila</name>
    <dbReference type="NCBI Taxonomy" id="1783352"/>
    <lineage>
        <taxon>Bacteria</taxon>
        <taxon>Bacillati</taxon>
        <taxon>Actinomycetota</taxon>
        <taxon>Actinomycetes</taxon>
        <taxon>Streptosporangiales</taxon>
        <taxon>Nocardiopsidaceae</taxon>
        <taxon>Lipingzhangella</taxon>
    </lineage>
</organism>
<sequence length="138" mass="14706">MLTRSRLRHIFARLFRVLAFLVVVAYLGQAVLAGQFLSGTYPALRWHQLGATVSDVLLFVAVAVGALLRWQTNGRAWPFWASLGLLVANQIQNGAGAGRVISLHVPLGAAMLAAAVLIAVHSSTTGRLTGTTETEETA</sequence>
<dbReference type="EMBL" id="JACHJT010000001">
    <property type="protein sequence ID" value="MBB4930773.1"/>
    <property type="molecule type" value="Genomic_DNA"/>
</dbReference>
<comment type="caution">
    <text evidence="2">The sequence shown here is derived from an EMBL/GenBank/DDBJ whole genome shotgun (WGS) entry which is preliminary data.</text>
</comment>
<evidence type="ECO:0000313" key="3">
    <source>
        <dbReference type="Proteomes" id="UP000523007"/>
    </source>
</evidence>
<name>A0A7W7RFM6_9ACTN</name>
<feature type="transmembrane region" description="Helical" evidence="1">
    <location>
        <begin position="101"/>
        <end position="120"/>
    </location>
</feature>
<gene>
    <name evidence="2" type="ORF">F4561_001593</name>
</gene>
<keyword evidence="1" id="KW-0472">Membrane</keyword>
<proteinExistence type="predicted"/>
<evidence type="ECO:0000256" key="1">
    <source>
        <dbReference type="SAM" id="Phobius"/>
    </source>
</evidence>
<evidence type="ECO:0000313" key="2">
    <source>
        <dbReference type="EMBL" id="MBB4930773.1"/>
    </source>
</evidence>
<protein>
    <submittedName>
        <fullName evidence="2">Uncharacterized protein</fullName>
    </submittedName>
</protein>
<keyword evidence="1" id="KW-0812">Transmembrane</keyword>
<keyword evidence="3" id="KW-1185">Reference proteome</keyword>
<feature type="transmembrane region" description="Helical" evidence="1">
    <location>
        <begin position="49"/>
        <end position="70"/>
    </location>
</feature>
<dbReference type="AlphaFoldDB" id="A0A7W7RFM6"/>